<dbReference type="Pfam" id="PF00023">
    <property type="entry name" value="Ank"/>
    <property type="match status" value="1"/>
</dbReference>
<dbReference type="RefSeq" id="WP_223096516.1">
    <property type="nucleotide sequence ID" value="NZ_CP061913.1"/>
</dbReference>
<dbReference type="InterPro" id="IPR002110">
    <property type="entry name" value="Ankyrin_rpt"/>
</dbReference>
<reference evidence="2 3" key="1">
    <citation type="submission" date="2024-09" db="EMBL/GenBank/DDBJ databases">
        <authorList>
            <person name="Sun Q."/>
            <person name="Mori K."/>
        </authorList>
    </citation>
    <scope>NUCLEOTIDE SEQUENCE [LARGE SCALE GENOMIC DNA]</scope>
    <source>
        <strain evidence="2 3">JCM 3307</strain>
    </source>
</reference>
<evidence type="ECO:0000313" key="2">
    <source>
        <dbReference type="EMBL" id="MFB9448239.1"/>
    </source>
</evidence>
<feature type="repeat" description="ANK" evidence="1">
    <location>
        <begin position="438"/>
        <end position="471"/>
    </location>
</feature>
<dbReference type="PROSITE" id="PS50088">
    <property type="entry name" value="ANK_REPEAT"/>
    <property type="match status" value="1"/>
</dbReference>
<dbReference type="Gene3D" id="1.25.40.20">
    <property type="entry name" value="Ankyrin repeat-containing domain"/>
    <property type="match status" value="1"/>
</dbReference>
<keyword evidence="3" id="KW-1185">Reference proteome</keyword>
<gene>
    <name evidence="2" type="ORF">ACFFTR_34560</name>
</gene>
<proteinExistence type="predicted"/>
<organism evidence="2 3">
    <name type="scientific">Dactylosporangium vinaceum</name>
    <dbReference type="NCBI Taxonomy" id="53362"/>
    <lineage>
        <taxon>Bacteria</taxon>
        <taxon>Bacillati</taxon>
        <taxon>Actinomycetota</taxon>
        <taxon>Actinomycetes</taxon>
        <taxon>Micromonosporales</taxon>
        <taxon>Micromonosporaceae</taxon>
        <taxon>Dactylosporangium</taxon>
    </lineage>
</organism>
<dbReference type="SUPFAM" id="SSF48403">
    <property type="entry name" value="Ankyrin repeat"/>
    <property type="match status" value="1"/>
</dbReference>
<dbReference type="EMBL" id="JBHMCA010000056">
    <property type="protein sequence ID" value="MFB9448239.1"/>
    <property type="molecule type" value="Genomic_DNA"/>
</dbReference>
<comment type="caution">
    <text evidence="2">The sequence shown here is derived from an EMBL/GenBank/DDBJ whole genome shotgun (WGS) entry which is preliminary data.</text>
</comment>
<name>A0ABV5MHD4_9ACTN</name>
<sequence length="494" mass="55276">MSGFMTRNELAVWRRVRQYAVPPAMIEEATAARLAGDWRAACAAAGIVPDDDADFGPFRDELPFLVPDLVRWHLPRTPSRGETTVDPRLLIILARDGNRLLGVATPRVGNSTQRLRLVVTHPKNDRYHGERDWSEARHLWDARETDRLVERTCTPRTLEFLALQEAGRDFEAWALAGVQVPEIVFDPQHGWQERFVRRAFVGLDIDPAAVVAAARASGRAVSSISATFRDLLLHTVNGGPPRAEWVPAERNDGARMSLEPFRRPVDLHLVRRGLLAPTALHPLIGPLLRPFAAPAVDQPAVHRAVRVRCGGDWHRLDWDGGRMRMPHGDEERRREHALRALGGELHGCFAAEVAWSSRSGRLPRRLEEQRRDLLLRLLHGDLAAVVARLDAGVDPHVRDRHGRSLLHLLPCVDWRPGWPALLARLLDSGLDLEDRDATGRTPLHSAVHDDGSAALIQALLAAGANPHSRDHFGQSIQEDHERLRDEPFFVVPPK</sequence>
<evidence type="ECO:0000313" key="3">
    <source>
        <dbReference type="Proteomes" id="UP001589608"/>
    </source>
</evidence>
<protein>
    <submittedName>
        <fullName evidence="2">Uncharacterized protein</fullName>
    </submittedName>
</protein>
<accession>A0ABV5MHD4</accession>
<evidence type="ECO:0000256" key="1">
    <source>
        <dbReference type="PROSITE-ProRule" id="PRU00023"/>
    </source>
</evidence>
<dbReference type="Proteomes" id="UP001589608">
    <property type="component" value="Unassembled WGS sequence"/>
</dbReference>
<keyword evidence="1" id="KW-0040">ANK repeat</keyword>
<dbReference type="PROSITE" id="PS50297">
    <property type="entry name" value="ANK_REP_REGION"/>
    <property type="match status" value="1"/>
</dbReference>
<dbReference type="InterPro" id="IPR036770">
    <property type="entry name" value="Ankyrin_rpt-contain_sf"/>
</dbReference>